<evidence type="ECO:0000256" key="5">
    <source>
        <dbReference type="SAM" id="MobiDB-lite"/>
    </source>
</evidence>
<name>A0A0M0JV47_9EUKA</name>
<evidence type="ECO:0000256" key="3">
    <source>
        <dbReference type="ARBA" id="ARBA00022833"/>
    </source>
</evidence>
<feature type="region of interest" description="Disordered" evidence="5">
    <location>
        <begin position="326"/>
        <end position="361"/>
    </location>
</feature>
<keyword evidence="2 4" id="KW-0863">Zinc-finger</keyword>
<dbReference type="PANTHER" id="PTHR25462:SF296">
    <property type="entry name" value="MEIOTIC P26, ISOFORM F"/>
    <property type="match status" value="1"/>
</dbReference>
<accession>A0A0M0JV47</accession>
<dbReference type="SMART" id="SM00184">
    <property type="entry name" value="RING"/>
    <property type="match status" value="1"/>
</dbReference>
<organism evidence="7 8">
    <name type="scientific">Chrysochromulina tobinii</name>
    <dbReference type="NCBI Taxonomy" id="1460289"/>
    <lineage>
        <taxon>Eukaryota</taxon>
        <taxon>Haptista</taxon>
        <taxon>Haptophyta</taxon>
        <taxon>Prymnesiophyceae</taxon>
        <taxon>Prymnesiales</taxon>
        <taxon>Chrysochromulinaceae</taxon>
        <taxon>Chrysochromulina</taxon>
    </lineage>
</organism>
<dbReference type="PROSITE" id="PS00518">
    <property type="entry name" value="ZF_RING_1"/>
    <property type="match status" value="1"/>
</dbReference>
<dbReference type="EMBL" id="JWZX01002262">
    <property type="protein sequence ID" value="KOO30227.1"/>
    <property type="molecule type" value="Genomic_DNA"/>
</dbReference>
<protein>
    <submittedName>
        <fullName evidence="7">Small ubiquitin-related modifier 2-like protein</fullName>
    </submittedName>
</protein>
<evidence type="ECO:0000256" key="2">
    <source>
        <dbReference type="ARBA" id="ARBA00022771"/>
    </source>
</evidence>
<dbReference type="CDD" id="cd01763">
    <property type="entry name" value="Ubl_SUMO_like"/>
    <property type="match status" value="1"/>
</dbReference>
<dbReference type="InterPro" id="IPR017907">
    <property type="entry name" value="Znf_RING_CS"/>
</dbReference>
<dbReference type="Gene3D" id="3.30.40.10">
    <property type="entry name" value="Zinc/RING finger domain, C3HC4 (zinc finger)"/>
    <property type="match status" value="1"/>
</dbReference>
<comment type="caution">
    <text evidence="7">The sequence shown here is derived from an EMBL/GenBank/DDBJ whole genome shotgun (WGS) entry which is preliminary data.</text>
</comment>
<feature type="region of interest" description="Disordered" evidence="5">
    <location>
        <begin position="1"/>
        <end position="27"/>
    </location>
</feature>
<dbReference type="PROSITE" id="PS50089">
    <property type="entry name" value="ZF_RING_2"/>
    <property type="match status" value="1"/>
</dbReference>
<dbReference type="SUPFAM" id="SSF54236">
    <property type="entry name" value="Ubiquitin-like"/>
    <property type="match status" value="1"/>
</dbReference>
<sequence>MPLRKSSRKRPLDAAGSSEEWATSAGPPPLAADSLVLEIHEGEGEGDASLSLVRVAEHAGGQSYSVVGGSASALRRVDRTVLLTLEEAARWVPEKVGYGLKVGVVRQQRSEAAKELDELLCGVCLGLLCRPHVLPCGHTFCGQCIFHHDQVSSAEQLTCPTCRQPLPPQRPALQPQLNDYLDRIREALSLEEVCSESLDDYRVRRRAWDARKEDWYKHWKGKHPERPTMPPDAQLSTLHIKVVNLLGEGRGHHPEVVFRLLATTPFSRLTSAYCERQEIERRLVSFKYRGVEVRDVQTPESLHMVDNDRLDAFWVPTLRANQRASRLSTLRHRTGGSGALGAPPSTATGASPAAAAAIPSG</sequence>
<dbReference type="PANTHER" id="PTHR25462">
    <property type="entry name" value="BONUS, ISOFORM C-RELATED"/>
    <property type="match status" value="1"/>
</dbReference>
<dbReference type="GO" id="GO:0005654">
    <property type="term" value="C:nucleoplasm"/>
    <property type="evidence" value="ECO:0007669"/>
    <property type="project" value="TreeGrafter"/>
</dbReference>
<feature type="compositionally biased region" description="Low complexity" evidence="5">
    <location>
        <begin position="341"/>
        <end position="361"/>
    </location>
</feature>
<dbReference type="SUPFAM" id="SSF57850">
    <property type="entry name" value="RING/U-box"/>
    <property type="match status" value="1"/>
</dbReference>
<dbReference type="Pfam" id="PF15227">
    <property type="entry name" value="zf-C3HC4_4"/>
    <property type="match status" value="1"/>
</dbReference>
<keyword evidence="3" id="KW-0862">Zinc</keyword>
<dbReference type="InterPro" id="IPR001841">
    <property type="entry name" value="Znf_RING"/>
</dbReference>
<keyword evidence="8" id="KW-1185">Reference proteome</keyword>
<dbReference type="InterPro" id="IPR047153">
    <property type="entry name" value="TRIM45/56/19-like"/>
</dbReference>
<dbReference type="Gene3D" id="3.10.20.90">
    <property type="entry name" value="Phosphatidylinositol 3-kinase Catalytic Subunit, Chain A, domain 1"/>
    <property type="match status" value="1"/>
</dbReference>
<reference evidence="8" key="1">
    <citation type="journal article" date="2015" name="PLoS Genet.">
        <title>Genome Sequence and Transcriptome Analyses of Chrysochromulina tobin: Metabolic Tools for Enhanced Algal Fitness in the Prominent Order Prymnesiales (Haptophyceae).</title>
        <authorList>
            <person name="Hovde B.T."/>
            <person name="Deodato C.R."/>
            <person name="Hunsperger H.M."/>
            <person name="Ryken S.A."/>
            <person name="Yost W."/>
            <person name="Jha R.K."/>
            <person name="Patterson J."/>
            <person name="Monnat R.J. Jr."/>
            <person name="Barlow S.B."/>
            <person name="Starkenburg S.R."/>
            <person name="Cattolico R.A."/>
        </authorList>
    </citation>
    <scope>NUCLEOTIDE SEQUENCE</scope>
    <source>
        <strain evidence="8">CCMP291</strain>
    </source>
</reference>
<dbReference type="Proteomes" id="UP000037460">
    <property type="component" value="Unassembled WGS sequence"/>
</dbReference>
<evidence type="ECO:0000256" key="1">
    <source>
        <dbReference type="ARBA" id="ARBA00022723"/>
    </source>
</evidence>
<evidence type="ECO:0000313" key="7">
    <source>
        <dbReference type="EMBL" id="KOO30227.1"/>
    </source>
</evidence>
<dbReference type="InterPro" id="IPR013083">
    <property type="entry name" value="Znf_RING/FYVE/PHD"/>
</dbReference>
<keyword evidence="1" id="KW-0479">Metal-binding</keyword>
<dbReference type="GO" id="GO:0008270">
    <property type="term" value="F:zinc ion binding"/>
    <property type="evidence" value="ECO:0007669"/>
    <property type="project" value="UniProtKB-KW"/>
</dbReference>
<gene>
    <name evidence="7" type="ORF">Ctob_004354</name>
</gene>
<dbReference type="InterPro" id="IPR022617">
    <property type="entry name" value="Rad60/SUMO-like_dom"/>
</dbReference>
<dbReference type="OrthoDB" id="442921at2759"/>
<evidence type="ECO:0000256" key="4">
    <source>
        <dbReference type="PROSITE-ProRule" id="PRU00175"/>
    </source>
</evidence>
<evidence type="ECO:0000313" key="8">
    <source>
        <dbReference type="Proteomes" id="UP000037460"/>
    </source>
</evidence>
<dbReference type="GO" id="GO:0061630">
    <property type="term" value="F:ubiquitin protein ligase activity"/>
    <property type="evidence" value="ECO:0007669"/>
    <property type="project" value="TreeGrafter"/>
</dbReference>
<dbReference type="Pfam" id="PF11976">
    <property type="entry name" value="Rad60-SLD"/>
    <property type="match status" value="1"/>
</dbReference>
<dbReference type="InterPro" id="IPR029071">
    <property type="entry name" value="Ubiquitin-like_domsf"/>
</dbReference>
<evidence type="ECO:0000259" key="6">
    <source>
        <dbReference type="PROSITE" id="PS50089"/>
    </source>
</evidence>
<dbReference type="AlphaFoldDB" id="A0A0M0JV47"/>
<feature type="domain" description="RING-type" evidence="6">
    <location>
        <begin position="121"/>
        <end position="163"/>
    </location>
</feature>
<proteinExistence type="predicted"/>